<dbReference type="PANTHER" id="PTHR11481">
    <property type="entry name" value="IMMUNOGLOBULIN FC RECEPTOR"/>
    <property type="match status" value="1"/>
</dbReference>
<dbReference type="RefSeq" id="XP_041430998.1">
    <property type="nucleotide sequence ID" value="XM_041575064.1"/>
</dbReference>
<dbReference type="AlphaFoldDB" id="A0A8J1LN48"/>
<evidence type="ECO:0000259" key="3">
    <source>
        <dbReference type="PROSITE" id="PS50835"/>
    </source>
</evidence>
<dbReference type="Proteomes" id="UP000186698">
    <property type="component" value="Chromosome 8S"/>
</dbReference>
<evidence type="ECO:0000313" key="5">
    <source>
        <dbReference type="RefSeq" id="XP_041430998.1"/>
    </source>
</evidence>
<keyword evidence="1" id="KW-0732">Signal</keyword>
<keyword evidence="4" id="KW-1185">Reference proteome</keyword>
<dbReference type="SMART" id="SM00409">
    <property type="entry name" value="IG"/>
    <property type="match status" value="2"/>
</dbReference>
<evidence type="ECO:0000256" key="2">
    <source>
        <dbReference type="ARBA" id="ARBA00023157"/>
    </source>
</evidence>
<dbReference type="SUPFAM" id="SSF48726">
    <property type="entry name" value="Immunoglobulin"/>
    <property type="match status" value="2"/>
</dbReference>
<accession>A0A8J1LN48</accession>
<dbReference type="KEGG" id="xla:121397735"/>
<dbReference type="GO" id="GO:0006955">
    <property type="term" value="P:immune response"/>
    <property type="evidence" value="ECO:0007669"/>
    <property type="project" value="TreeGrafter"/>
</dbReference>
<dbReference type="GO" id="GO:0007166">
    <property type="term" value="P:cell surface receptor signaling pathway"/>
    <property type="evidence" value="ECO:0007669"/>
    <property type="project" value="TreeGrafter"/>
</dbReference>
<dbReference type="InterPro" id="IPR036179">
    <property type="entry name" value="Ig-like_dom_sf"/>
</dbReference>
<dbReference type="PANTHER" id="PTHR11481:SF64">
    <property type="entry name" value="FC RECEPTOR-LIKE PROTEIN 4"/>
    <property type="match status" value="1"/>
</dbReference>
<feature type="domain" description="Ig-like" evidence="3">
    <location>
        <begin position="139"/>
        <end position="221"/>
    </location>
</feature>
<dbReference type="InterPro" id="IPR050488">
    <property type="entry name" value="Ig_Fc_receptor"/>
</dbReference>
<name>A0A8J1LN48_XENLA</name>
<organism evidence="4 5">
    <name type="scientific">Xenopus laevis</name>
    <name type="common">African clawed frog</name>
    <dbReference type="NCBI Taxonomy" id="8355"/>
    <lineage>
        <taxon>Eukaryota</taxon>
        <taxon>Metazoa</taxon>
        <taxon>Chordata</taxon>
        <taxon>Craniata</taxon>
        <taxon>Vertebrata</taxon>
        <taxon>Euteleostomi</taxon>
        <taxon>Amphibia</taxon>
        <taxon>Batrachia</taxon>
        <taxon>Anura</taxon>
        <taxon>Pipoidea</taxon>
        <taxon>Pipidae</taxon>
        <taxon>Xenopodinae</taxon>
        <taxon>Xenopus</taxon>
        <taxon>Xenopus</taxon>
    </lineage>
</organism>
<dbReference type="Gene3D" id="2.60.40.10">
    <property type="entry name" value="Immunoglobulins"/>
    <property type="match status" value="2"/>
</dbReference>
<dbReference type="InterPro" id="IPR013783">
    <property type="entry name" value="Ig-like_fold"/>
</dbReference>
<dbReference type="GO" id="GO:0004888">
    <property type="term" value="F:transmembrane signaling receptor activity"/>
    <property type="evidence" value="ECO:0007669"/>
    <property type="project" value="TreeGrafter"/>
</dbReference>
<dbReference type="InterPro" id="IPR003599">
    <property type="entry name" value="Ig_sub"/>
</dbReference>
<dbReference type="InterPro" id="IPR007110">
    <property type="entry name" value="Ig-like_dom"/>
</dbReference>
<dbReference type="OrthoDB" id="10039395at2759"/>
<protein>
    <submittedName>
        <fullName evidence="5">Fc receptor-like A</fullName>
    </submittedName>
</protein>
<keyword evidence="2" id="KW-1015">Disulfide bond</keyword>
<dbReference type="Pfam" id="PF13895">
    <property type="entry name" value="Ig_2"/>
    <property type="match status" value="1"/>
</dbReference>
<feature type="domain" description="Ig-like" evidence="3">
    <location>
        <begin position="36"/>
        <end position="125"/>
    </location>
</feature>
<evidence type="ECO:0000313" key="4">
    <source>
        <dbReference type="Proteomes" id="UP000186698"/>
    </source>
</evidence>
<reference evidence="5" key="1">
    <citation type="submission" date="2025-08" db="UniProtKB">
        <authorList>
            <consortium name="RefSeq"/>
        </authorList>
    </citation>
    <scope>IDENTIFICATION</scope>
    <source>
        <strain evidence="5">J_2021</strain>
        <tissue evidence="5">Erythrocytes</tissue>
    </source>
</reference>
<gene>
    <name evidence="5" type="primary">LOC121397735</name>
</gene>
<proteinExistence type="predicted"/>
<evidence type="ECO:0000256" key="1">
    <source>
        <dbReference type="ARBA" id="ARBA00022729"/>
    </source>
</evidence>
<dbReference type="GO" id="GO:0009897">
    <property type="term" value="C:external side of plasma membrane"/>
    <property type="evidence" value="ECO:0007669"/>
    <property type="project" value="TreeGrafter"/>
</dbReference>
<dbReference type="PROSITE" id="PS50835">
    <property type="entry name" value="IG_LIKE"/>
    <property type="match status" value="2"/>
</dbReference>
<dbReference type="GeneID" id="121397735"/>
<sequence>MGGLLSIDTNHYTHIMTKAYITFSHIIYLFYANFIPEVFSAPDIIVSPDPVTEGTLMSLECKTRVTQQKTPSSSVKLQFAFYRDSRVVQHFSSISGYQVFPVEMNHSGEYSCEVRTSTNSKTKMSKILAIRIQELFSIPEIKLISHPVIPGANLSITCSTVSKSVATQPRFRFYKDEILVQNESLSNNYYMNSVQLKDSGNYSCDARIYDTVKTSSQVSVQVQGEWGRFTFSDHPLEASSFRPYQNMCQHFTSDDLFVWNYSYCMMVSAWKKQKIPKKMHRNTHSLTVA</sequence>